<reference evidence="4" key="1">
    <citation type="journal article" date="2014" name="Int. J. Syst. Evol. Microbiol.">
        <title>Complete genome sequence of Corynebacterium casei LMG S-19264T (=DSM 44701T), isolated from a smear-ripened cheese.</title>
        <authorList>
            <consortium name="US DOE Joint Genome Institute (JGI-PGF)"/>
            <person name="Walter F."/>
            <person name="Albersmeier A."/>
            <person name="Kalinowski J."/>
            <person name="Ruckert C."/>
        </authorList>
    </citation>
    <scope>NUCLEOTIDE SEQUENCE</scope>
    <source>
        <strain evidence="4">KCTC 32255</strain>
    </source>
</reference>
<proteinExistence type="predicted"/>
<evidence type="ECO:0000313" key="4">
    <source>
        <dbReference type="EMBL" id="GGZ04709.1"/>
    </source>
</evidence>
<feature type="compositionally biased region" description="Pro residues" evidence="2">
    <location>
        <begin position="50"/>
        <end position="66"/>
    </location>
</feature>
<protein>
    <recommendedName>
        <fullName evidence="3">Sialate O-acetylesterase domain-containing protein</fullName>
    </recommendedName>
</protein>
<dbReference type="Proteomes" id="UP000648075">
    <property type="component" value="Unassembled WGS sequence"/>
</dbReference>
<feature type="region of interest" description="Disordered" evidence="2">
    <location>
        <begin position="43"/>
        <end position="75"/>
    </location>
</feature>
<feature type="domain" description="Sialate O-acetylesterase" evidence="3">
    <location>
        <begin position="120"/>
        <end position="352"/>
    </location>
</feature>
<dbReference type="EMBL" id="BMZA01000006">
    <property type="protein sequence ID" value="GGZ04709.1"/>
    <property type="molecule type" value="Genomic_DNA"/>
</dbReference>
<evidence type="ECO:0000256" key="1">
    <source>
        <dbReference type="ARBA" id="ARBA00022801"/>
    </source>
</evidence>
<dbReference type="AlphaFoldDB" id="A0A918UGC6"/>
<reference evidence="4" key="2">
    <citation type="submission" date="2020-09" db="EMBL/GenBank/DDBJ databases">
        <authorList>
            <person name="Sun Q."/>
            <person name="Kim S."/>
        </authorList>
    </citation>
    <scope>NUCLEOTIDE SEQUENCE</scope>
    <source>
        <strain evidence="4">KCTC 32255</strain>
    </source>
</reference>
<evidence type="ECO:0000313" key="5">
    <source>
        <dbReference type="Proteomes" id="UP000648075"/>
    </source>
</evidence>
<accession>A0A918UGC6</accession>
<sequence length="494" mass="52134">MVPDAVWGFRMRLVGWRKSASGLRVGAMLAVAGALCLSGCGGSDGGSTPTPTPSPTPTPTETPTPGPSDLGSGTDVQAVGADWLATFTDPDGTRYRARQLGGTSGWLAESSGPVEAILGYGQSNATGAGLSEPDKLGVMFPRTVVMLTSGPEWQLATPRPAAADSFVSLASIPTSGTLPGALDSFAAERAARDAGRSPAGIYQFTVSAAGQSILSFMPGRSTYQVLMENVRQAKAAAQRYGRGFEVRALIWTQGENSTAGYADDLRKLIDAVQGAIMAITGQTRPPEFMIRQTAGATAKGPATEAAQAQWTVARERLGHGVTLIGPLYQGAMSDQHHYTTESRMMFADLAALAMESVRRGEVYQPVWPLSVTRVGRIIDVRFNVRGSGLQFDRDRVPATESEGFRFEDATGVIAIASVAILGTDTVRVTLDQDPAAGGGTLSYAMVDQPLSSFSGTRGTLYSQEDGVNTVFGRLGYAVPVHPRHYAIRFEMPTD</sequence>
<organism evidence="4 5">
    <name type="scientific">Novosphingobium colocasiae</name>
    <dbReference type="NCBI Taxonomy" id="1256513"/>
    <lineage>
        <taxon>Bacteria</taxon>
        <taxon>Pseudomonadati</taxon>
        <taxon>Pseudomonadota</taxon>
        <taxon>Alphaproteobacteria</taxon>
        <taxon>Sphingomonadales</taxon>
        <taxon>Sphingomonadaceae</taxon>
        <taxon>Novosphingobium</taxon>
    </lineage>
</organism>
<gene>
    <name evidence="4" type="ORF">GCM10011614_19430</name>
</gene>
<keyword evidence="1" id="KW-0378">Hydrolase</keyword>
<keyword evidence="5" id="KW-1185">Reference proteome</keyword>
<dbReference type="Gene3D" id="3.40.50.1110">
    <property type="entry name" value="SGNH hydrolase"/>
    <property type="match status" value="1"/>
</dbReference>
<evidence type="ECO:0000256" key="2">
    <source>
        <dbReference type="SAM" id="MobiDB-lite"/>
    </source>
</evidence>
<comment type="caution">
    <text evidence="4">The sequence shown here is derived from an EMBL/GenBank/DDBJ whole genome shotgun (WGS) entry which is preliminary data.</text>
</comment>
<dbReference type="SUPFAM" id="SSF52266">
    <property type="entry name" value="SGNH hydrolase"/>
    <property type="match status" value="1"/>
</dbReference>
<name>A0A918UGC6_9SPHN</name>
<dbReference type="Pfam" id="PF03629">
    <property type="entry name" value="SASA"/>
    <property type="match status" value="1"/>
</dbReference>
<dbReference type="InterPro" id="IPR036514">
    <property type="entry name" value="SGNH_hydro_sf"/>
</dbReference>
<dbReference type="InterPro" id="IPR005181">
    <property type="entry name" value="SASA"/>
</dbReference>
<dbReference type="GO" id="GO:0016788">
    <property type="term" value="F:hydrolase activity, acting on ester bonds"/>
    <property type="evidence" value="ECO:0007669"/>
    <property type="project" value="UniProtKB-ARBA"/>
</dbReference>
<evidence type="ECO:0000259" key="3">
    <source>
        <dbReference type="Pfam" id="PF03629"/>
    </source>
</evidence>